<feature type="domain" description="DUF3533" evidence="2">
    <location>
        <begin position="255"/>
        <end position="472"/>
    </location>
</feature>
<name>A0AAD7CL35_9AGAR</name>
<evidence type="ECO:0000256" key="1">
    <source>
        <dbReference type="SAM" id="Phobius"/>
    </source>
</evidence>
<evidence type="ECO:0000313" key="4">
    <source>
        <dbReference type="Proteomes" id="UP001221142"/>
    </source>
</evidence>
<dbReference type="GO" id="GO:0016020">
    <property type="term" value="C:membrane"/>
    <property type="evidence" value="ECO:0007669"/>
    <property type="project" value="TreeGrafter"/>
</dbReference>
<accession>A0AAD7CL35</accession>
<evidence type="ECO:0000259" key="2">
    <source>
        <dbReference type="Pfam" id="PF12051"/>
    </source>
</evidence>
<evidence type="ECO:0000313" key="3">
    <source>
        <dbReference type="EMBL" id="KAJ7651272.1"/>
    </source>
</evidence>
<dbReference type="Pfam" id="PF12051">
    <property type="entry name" value="DUF3533"/>
    <property type="match status" value="1"/>
</dbReference>
<keyword evidence="1" id="KW-0472">Membrane</keyword>
<keyword evidence="1" id="KW-0812">Transmembrane</keyword>
<feature type="transmembrane region" description="Helical" evidence="1">
    <location>
        <begin position="313"/>
        <end position="336"/>
    </location>
</feature>
<reference evidence="3" key="1">
    <citation type="submission" date="2023-03" db="EMBL/GenBank/DDBJ databases">
        <title>Massive genome expansion in bonnet fungi (Mycena s.s.) driven by repeated elements and novel gene families across ecological guilds.</title>
        <authorList>
            <consortium name="Lawrence Berkeley National Laboratory"/>
            <person name="Harder C.B."/>
            <person name="Miyauchi S."/>
            <person name="Viragh M."/>
            <person name="Kuo A."/>
            <person name="Thoen E."/>
            <person name="Andreopoulos B."/>
            <person name="Lu D."/>
            <person name="Skrede I."/>
            <person name="Drula E."/>
            <person name="Henrissat B."/>
            <person name="Morin E."/>
            <person name="Kohler A."/>
            <person name="Barry K."/>
            <person name="LaButti K."/>
            <person name="Morin E."/>
            <person name="Salamov A."/>
            <person name="Lipzen A."/>
            <person name="Mereny Z."/>
            <person name="Hegedus B."/>
            <person name="Baldrian P."/>
            <person name="Stursova M."/>
            <person name="Weitz H."/>
            <person name="Taylor A."/>
            <person name="Grigoriev I.V."/>
            <person name="Nagy L.G."/>
            <person name="Martin F."/>
            <person name="Kauserud H."/>
        </authorList>
    </citation>
    <scope>NUCLEOTIDE SEQUENCE</scope>
    <source>
        <strain evidence="3">9284</strain>
    </source>
</reference>
<comment type="caution">
    <text evidence="3">The sequence shown here is derived from an EMBL/GenBank/DDBJ whole genome shotgun (WGS) entry which is preliminary data.</text>
</comment>
<dbReference type="PANTHER" id="PTHR34814">
    <property type="entry name" value="NITROSOGUANIDINE RESISTANCE PROTEIN SNG1"/>
    <property type="match status" value="1"/>
</dbReference>
<dbReference type="InterPro" id="IPR022703">
    <property type="entry name" value="DUF3533"/>
</dbReference>
<gene>
    <name evidence="3" type="ORF">FB45DRAFT_1018623</name>
</gene>
<keyword evidence="1" id="KW-1133">Transmembrane helix</keyword>
<proteinExistence type="predicted"/>
<feature type="transmembrane region" description="Helical" evidence="1">
    <location>
        <begin position="379"/>
        <end position="402"/>
    </location>
</feature>
<dbReference type="EMBL" id="JARKIF010000001">
    <property type="protein sequence ID" value="KAJ7651272.1"/>
    <property type="molecule type" value="Genomic_DNA"/>
</dbReference>
<protein>
    <recommendedName>
        <fullName evidence="2">DUF3533 domain-containing protein</fullName>
    </recommendedName>
</protein>
<sequence length="497" mass="55066">MRNNLRRILGVLNAFMSSFVHSTRRDTAQSWHFNTRCKTNPAVLQDAVYDFRKPIQSANVSRGPLYHKPAKPLQMLLTDPAYRRATSPPRSRAVRLRKTPWTLCGEFTLGNSGFWCGVTVVEAVLTCHMTLSNVEGLSLTFASPFHESTAVLVCVVLATPTYASSDTKLQAISINAGRWRGLGGWQPASASWPLARSIDVAPRDVLVVLFADECYDSRVDCRTLARYLRVKSGASANLTMAVAAVDGSYKSCRVHKAIAAAQLDAITHQFALQFIANLSTSANAATLLSSPPQLVARPIYYTIANLRPFDVPIASAVTFVGLIYLVILSFFVVMLAATAREASGFEALAYFFIALIYTLLSRVFHLPFDRRFGSAGFDIFWMLNWLSMLACGLALEAMLTLLTQRFVPFFLMLWIISNVLTSVFPIQVLPHVYRDGYAFPFYNVSRAIRAIIFGTKNDLGLNFGVLIARVVLLCGTVALFQWFVRRRAVEAGKTVEG</sequence>
<dbReference type="InterPro" id="IPR053001">
    <property type="entry name" value="MNNG_permease-like"/>
</dbReference>
<dbReference type="AlphaFoldDB" id="A0AAD7CL35"/>
<feature type="transmembrane region" description="Helical" evidence="1">
    <location>
        <begin position="463"/>
        <end position="484"/>
    </location>
</feature>
<organism evidence="3 4">
    <name type="scientific">Roridomyces roridus</name>
    <dbReference type="NCBI Taxonomy" id="1738132"/>
    <lineage>
        <taxon>Eukaryota</taxon>
        <taxon>Fungi</taxon>
        <taxon>Dikarya</taxon>
        <taxon>Basidiomycota</taxon>
        <taxon>Agaricomycotina</taxon>
        <taxon>Agaricomycetes</taxon>
        <taxon>Agaricomycetidae</taxon>
        <taxon>Agaricales</taxon>
        <taxon>Marasmiineae</taxon>
        <taxon>Mycenaceae</taxon>
        <taxon>Roridomyces</taxon>
    </lineage>
</organism>
<feature type="transmembrane region" description="Helical" evidence="1">
    <location>
        <begin position="348"/>
        <end position="367"/>
    </location>
</feature>
<dbReference type="PANTHER" id="PTHR34814:SF1">
    <property type="entry name" value="NITROSOGUANIDINE RESISTANCE PROTEIN SNG1"/>
    <property type="match status" value="1"/>
</dbReference>
<feature type="transmembrane region" description="Helical" evidence="1">
    <location>
        <begin position="409"/>
        <end position="429"/>
    </location>
</feature>
<keyword evidence="4" id="KW-1185">Reference proteome</keyword>
<dbReference type="Proteomes" id="UP001221142">
    <property type="component" value="Unassembled WGS sequence"/>
</dbReference>